<dbReference type="Proteomes" id="UP000676967">
    <property type="component" value="Chromosome"/>
</dbReference>
<feature type="region of interest" description="Disordered" evidence="1">
    <location>
        <begin position="1"/>
        <end position="86"/>
    </location>
</feature>
<gene>
    <name evidence="2" type="ORF">Aiant_22970</name>
</gene>
<keyword evidence="3" id="KW-1185">Reference proteome</keyword>
<protein>
    <submittedName>
        <fullName evidence="2">Uncharacterized protein</fullName>
    </submittedName>
</protein>
<reference evidence="2 3" key="1">
    <citation type="submission" date="2020-08" db="EMBL/GenBank/DDBJ databases">
        <title>Whole genome shotgun sequence of Actinoplanes ianthinogenes NBRC 13996.</title>
        <authorList>
            <person name="Komaki H."/>
            <person name="Tamura T."/>
        </authorList>
    </citation>
    <scope>NUCLEOTIDE SEQUENCE [LARGE SCALE GENOMIC DNA]</scope>
    <source>
        <strain evidence="2 3">NBRC 13996</strain>
    </source>
</reference>
<evidence type="ECO:0000313" key="2">
    <source>
        <dbReference type="EMBL" id="BCJ41640.1"/>
    </source>
</evidence>
<accession>A0ABN6C884</accession>
<organism evidence="2 3">
    <name type="scientific">Actinoplanes ianthinogenes</name>
    <dbReference type="NCBI Taxonomy" id="122358"/>
    <lineage>
        <taxon>Bacteria</taxon>
        <taxon>Bacillati</taxon>
        <taxon>Actinomycetota</taxon>
        <taxon>Actinomycetes</taxon>
        <taxon>Micromonosporales</taxon>
        <taxon>Micromonosporaceae</taxon>
        <taxon>Actinoplanes</taxon>
    </lineage>
</organism>
<evidence type="ECO:0000256" key="1">
    <source>
        <dbReference type="SAM" id="MobiDB-lite"/>
    </source>
</evidence>
<dbReference type="EMBL" id="AP023356">
    <property type="protein sequence ID" value="BCJ41640.1"/>
    <property type="molecule type" value="Genomic_DNA"/>
</dbReference>
<evidence type="ECO:0000313" key="3">
    <source>
        <dbReference type="Proteomes" id="UP000676967"/>
    </source>
</evidence>
<proteinExistence type="predicted"/>
<name>A0ABN6C884_9ACTN</name>
<sequence>MSGVRERGEGAMASATSGGPGAGNAGASAGNRGPGAGNGASGGAGAGDRGPGAGNGASGGAGAGDGGLGARDGGPDRGHRRPAGLDDVTVQALGKLSEALETVERVRGHLYSMHQLTGTADFMLDEAVSLFMQGGHTAIAERIERELIGRNVVPGRWTFQLVEEYDDGYYREFRQMEQDARDELAGGRRHLYEAELKERRRTHGRRGHEALPG</sequence>
<feature type="compositionally biased region" description="Gly residues" evidence="1">
    <location>
        <begin position="32"/>
        <end position="72"/>
    </location>
</feature>